<accession>M5RN99</accession>
<evidence type="ECO:0000313" key="1">
    <source>
        <dbReference type="EMBL" id="EMI20783.1"/>
    </source>
</evidence>
<proteinExistence type="predicted"/>
<protein>
    <submittedName>
        <fullName evidence="1">Uncharacterized protein</fullName>
    </submittedName>
</protein>
<reference evidence="1 2" key="1">
    <citation type="journal article" date="2013" name="Mar. Genomics">
        <title>Expression of sulfatases in Rhodopirellula baltica and the diversity of sulfatases in the genus Rhodopirellula.</title>
        <authorList>
            <person name="Wegner C.E."/>
            <person name="Richter-Heitmann T."/>
            <person name="Klindworth A."/>
            <person name="Klockow C."/>
            <person name="Richter M."/>
            <person name="Achstetter T."/>
            <person name="Glockner F.O."/>
            <person name="Harder J."/>
        </authorList>
    </citation>
    <scope>NUCLEOTIDE SEQUENCE [LARGE SCALE GENOMIC DNA]</scope>
    <source>
        <strain evidence="1 2">SM1</strain>
    </source>
</reference>
<sequence>MRQRGISGRGGKWFHCGSQYEKATVCGDPAGFSVLDPAYRLRVGL</sequence>
<dbReference type="EMBL" id="ANOG01000323">
    <property type="protein sequence ID" value="EMI20783.1"/>
    <property type="molecule type" value="Genomic_DNA"/>
</dbReference>
<organism evidence="1 2">
    <name type="scientific">Rhodopirellula maiorica SM1</name>
    <dbReference type="NCBI Taxonomy" id="1265738"/>
    <lineage>
        <taxon>Bacteria</taxon>
        <taxon>Pseudomonadati</taxon>
        <taxon>Planctomycetota</taxon>
        <taxon>Planctomycetia</taxon>
        <taxon>Pirellulales</taxon>
        <taxon>Pirellulaceae</taxon>
        <taxon>Novipirellula</taxon>
    </lineage>
</organism>
<dbReference type="Proteomes" id="UP000011991">
    <property type="component" value="Unassembled WGS sequence"/>
</dbReference>
<evidence type="ECO:0000313" key="2">
    <source>
        <dbReference type="Proteomes" id="UP000011991"/>
    </source>
</evidence>
<dbReference type="AlphaFoldDB" id="M5RN99"/>
<comment type="caution">
    <text evidence="1">The sequence shown here is derived from an EMBL/GenBank/DDBJ whole genome shotgun (WGS) entry which is preliminary data.</text>
</comment>
<dbReference type="PATRIC" id="fig|1265738.3.peg.2303"/>
<gene>
    <name evidence="1" type="ORF">RMSM_02296</name>
</gene>
<name>M5RN99_9BACT</name>
<keyword evidence="2" id="KW-1185">Reference proteome</keyword>